<reference evidence="5" key="3">
    <citation type="submission" date="2025-09" db="UniProtKB">
        <authorList>
            <consortium name="Ensembl"/>
        </authorList>
    </citation>
    <scope>IDENTIFICATION</scope>
</reference>
<evidence type="ECO:0000259" key="4">
    <source>
        <dbReference type="Pfam" id="PF00685"/>
    </source>
</evidence>
<evidence type="ECO:0000313" key="5">
    <source>
        <dbReference type="Ensembl" id="ENSMGAP00000012228.2"/>
    </source>
</evidence>
<keyword evidence="3" id="KW-0812">Transmembrane</keyword>
<evidence type="ECO:0000256" key="3">
    <source>
        <dbReference type="SAM" id="Phobius"/>
    </source>
</evidence>
<dbReference type="HOGENOM" id="CLU_017703_2_1_1"/>
<name>G1NGK5_MELGA</name>
<dbReference type="PANTHER" id="PTHR15723:SF0">
    <property type="entry name" value="CARBOHYDRATE SULFOTRANSFERASE 15"/>
    <property type="match status" value="1"/>
</dbReference>
<keyword evidence="1" id="KW-0808">Transferase</keyword>
<dbReference type="EC" id="2.8.2.-" evidence="1"/>
<dbReference type="Gene3D" id="3.40.50.300">
    <property type="entry name" value="P-loop containing nucleotide triphosphate hydrolases"/>
    <property type="match status" value="1"/>
</dbReference>
<feature type="region of interest" description="Disordered" evidence="2">
    <location>
        <begin position="504"/>
        <end position="533"/>
    </location>
</feature>
<reference evidence="5 6" key="1">
    <citation type="journal article" date="2010" name="PLoS Biol.">
        <title>Multi-platform next-generation sequencing of the domestic turkey (Meleagris gallopavo): genome assembly and analysis.</title>
        <authorList>
            <person name="Dalloul R.A."/>
            <person name="Long J.A."/>
            <person name="Zimin A.V."/>
            <person name="Aslam L."/>
            <person name="Beal K."/>
            <person name="Blomberg L.A."/>
            <person name="Bouffard P."/>
            <person name="Burt D.W."/>
            <person name="Crasta O."/>
            <person name="Crooijmans R.P."/>
            <person name="Cooper K."/>
            <person name="Coulombe R.A."/>
            <person name="De S."/>
            <person name="Delany M.E."/>
            <person name="Dodgson J.B."/>
            <person name="Dong J.J."/>
            <person name="Evans C."/>
            <person name="Frederickson K.M."/>
            <person name="Flicek P."/>
            <person name="Florea L."/>
            <person name="Folkerts O."/>
            <person name="Groenen M.A."/>
            <person name="Harkins T.T."/>
            <person name="Herrero J."/>
            <person name="Hoffmann S."/>
            <person name="Megens H.J."/>
            <person name="Jiang A."/>
            <person name="de Jong P."/>
            <person name="Kaiser P."/>
            <person name="Kim H."/>
            <person name="Kim K.W."/>
            <person name="Kim S."/>
            <person name="Langenberger D."/>
            <person name="Lee M.K."/>
            <person name="Lee T."/>
            <person name="Mane S."/>
            <person name="Marcais G."/>
            <person name="Marz M."/>
            <person name="McElroy A.P."/>
            <person name="Modise T."/>
            <person name="Nefedov M."/>
            <person name="Notredame C."/>
            <person name="Paton I.R."/>
            <person name="Payne W.S."/>
            <person name="Pertea G."/>
            <person name="Prickett D."/>
            <person name="Puiu D."/>
            <person name="Qioa D."/>
            <person name="Raineri E."/>
            <person name="Ruffier M."/>
            <person name="Salzberg S.L."/>
            <person name="Schatz M.C."/>
            <person name="Scheuring C."/>
            <person name="Schmidt C.J."/>
            <person name="Schroeder S."/>
            <person name="Searle S.M."/>
            <person name="Smith E.J."/>
            <person name="Smith J."/>
            <person name="Sonstegard T.S."/>
            <person name="Stadler P.F."/>
            <person name="Tafer H."/>
            <person name="Tu Z.J."/>
            <person name="Van Tassell C.P."/>
            <person name="Vilella A.J."/>
            <person name="Williams K.P."/>
            <person name="Yorke J.A."/>
            <person name="Zhang L."/>
            <person name="Zhang H.B."/>
            <person name="Zhang X."/>
            <person name="Zhang Y."/>
            <person name="Reed K.M."/>
        </authorList>
    </citation>
    <scope>NUCLEOTIDE SEQUENCE [LARGE SCALE GENOMIC DNA]</scope>
</reference>
<dbReference type="PANTHER" id="PTHR15723">
    <property type="entry name" value="CARBOHYDRATE SULFOTRANSFERASE 15"/>
    <property type="match status" value="1"/>
</dbReference>
<dbReference type="OrthoDB" id="8068875at2759"/>
<proteinExistence type="inferred from homology"/>
<protein>
    <recommendedName>
        <fullName evidence="1">Sulfotransferase</fullName>
        <ecNumber evidence="1">2.8.2.-</ecNumber>
    </recommendedName>
</protein>
<dbReference type="Proteomes" id="UP000001645">
    <property type="component" value="Chromosome 8"/>
</dbReference>
<dbReference type="Pfam" id="PF00685">
    <property type="entry name" value="Sulfotransfer_1"/>
    <property type="match status" value="1"/>
</dbReference>
<dbReference type="InterPro" id="IPR000863">
    <property type="entry name" value="Sulfotransferase_dom"/>
</dbReference>
<keyword evidence="3" id="KW-0472">Membrane</keyword>
<dbReference type="Bgee" id="ENSMGAG00000011673">
    <property type="expression patterns" value="Expressed in testis and 17 other cell types or tissues"/>
</dbReference>
<dbReference type="GO" id="GO:0050659">
    <property type="term" value="F:N-acetylgalactosamine 4-sulfate 6-O-sulfotransferase activity"/>
    <property type="evidence" value="ECO:0007669"/>
    <property type="project" value="TreeGrafter"/>
</dbReference>
<evidence type="ECO:0000256" key="2">
    <source>
        <dbReference type="SAM" id="MobiDB-lite"/>
    </source>
</evidence>
<feature type="transmembrane region" description="Helical" evidence="3">
    <location>
        <begin position="86"/>
        <end position="105"/>
    </location>
</feature>
<keyword evidence="3" id="KW-1133">Transmembrane helix</keyword>
<evidence type="ECO:0000256" key="1">
    <source>
        <dbReference type="RuleBase" id="RU361155"/>
    </source>
</evidence>
<feature type="domain" description="Sulfotransferase" evidence="4">
    <location>
        <begin position="376"/>
        <end position="513"/>
    </location>
</feature>
<evidence type="ECO:0000313" key="6">
    <source>
        <dbReference type="Proteomes" id="UP000001645"/>
    </source>
</evidence>
<dbReference type="AlphaFoldDB" id="G1NGK5"/>
<dbReference type="InterPro" id="IPR027417">
    <property type="entry name" value="P-loop_NTPase"/>
</dbReference>
<organism evidence="5 6">
    <name type="scientific">Meleagris gallopavo</name>
    <name type="common">Wild turkey</name>
    <dbReference type="NCBI Taxonomy" id="9103"/>
    <lineage>
        <taxon>Eukaryota</taxon>
        <taxon>Metazoa</taxon>
        <taxon>Chordata</taxon>
        <taxon>Craniata</taxon>
        <taxon>Vertebrata</taxon>
        <taxon>Euteleostomi</taxon>
        <taxon>Archelosauria</taxon>
        <taxon>Archosauria</taxon>
        <taxon>Dinosauria</taxon>
        <taxon>Saurischia</taxon>
        <taxon>Theropoda</taxon>
        <taxon>Coelurosauria</taxon>
        <taxon>Aves</taxon>
        <taxon>Neognathae</taxon>
        <taxon>Galloanserae</taxon>
        <taxon>Galliformes</taxon>
        <taxon>Phasianidae</taxon>
        <taxon>Meleagridinae</taxon>
        <taxon>Meleagris</taxon>
    </lineage>
</organism>
<dbReference type="GeneTree" id="ENSGT00390000004719"/>
<reference evidence="5" key="2">
    <citation type="submission" date="2025-08" db="UniProtKB">
        <authorList>
            <consortium name="Ensembl"/>
        </authorList>
    </citation>
    <scope>IDENTIFICATION</scope>
</reference>
<comment type="similarity">
    <text evidence="1">Belongs to the sulfotransferase 1 family.</text>
</comment>
<keyword evidence="6" id="KW-1185">Reference proteome</keyword>
<sequence length="533" mass="62550">MQEFNSINMRHCINCCIHLLPNDLNRQCFRCRGHSHNNQKCPVCKGENRIPLYADSKQMKLLAVLEVRTDHNESWNGFFCLKKGKLCSLIFGLIIMTLVMASYVLTGAKHGLLLIPSPFHYGAFTSNPSLMDNESLSDMKDHYQPSKINISYVKDYPSIKLIIDTITSKIEFITRQRPGLEELRKQEPHMFSVIPNKFLPNSKNPCWYEEYRGNTTTDPYTTNSYALYSKRFRTIFDYLRKVFWNHLYHYKDKHYRLRCLPHFYIIGLRLHPDVRFSAIKEPHWWTRKRFGIIRLRDGFHDRYPVEDYLDLFDLAAHQIQGVLQSEAAKEHSEMNNIIIGEASASTMWDNNAWIFFYDNSSEGEPPFLIQDFIHAFQPNAKLIIMLRDPVERLYSDYLYFASANKSVEDFHEKVAESLQLFENCMLDYSLRACVYNNTLNNAMPVRLQVGLYVVYLLDWLTVFDKDQILVLRLEDHASNVKYTMHKVFQFLDLGPLSEKQEALITKSPASNTRRPEDRSLGPMLPTTKRCRLR</sequence>
<dbReference type="GO" id="GO:0019319">
    <property type="term" value="P:hexose biosynthetic process"/>
    <property type="evidence" value="ECO:0007669"/>
    <property type="project" value="TreeGrafter"/>
</dbReference>
<gene>
    <name evidence="5" type="primary">CHST15</name>
</gene>
<dbReference type="SUPFAM" id="SSF52540">
    <property type="entry name" value="P-loop containing nucleoside triphosphate hydrolases"/>
    <property type="match status" value="1"/>
</dbReference>
<accession>G1NGK5</accession>
<dbReference type="Ensembl" id="ENSMGAT00000013116.2">
    <property type="protein sequence ID" value="ENSMGAP00000012228.2"/>
    <property type="gene ID" value="ENSMGAG00000011673.2"/>
</dbReference>
<dbReference type="InterPro" id="IPR052654">
    <property type="entry name" value="CS_Sulfotransferase"/>
</dbReference>